<dbReference type="EMBL" id="JACRSY010000008">
    <property type="protein sequence ID" value="MBC8579158.1"/>
    <property type="molecule type" value="Genomic_DNA"/>
</dbReference>
<protein>
    <submittedName>
        <fullName evidence="1">Uncharacterized protein</fullName>
    </submittedName>
</protein>
<organism evidence="1 2">
    <name type="scientific">Zhenhengia yiwuensis</name>
    <dbReference type="NCBI Taxonomy" id="2763666"/>
    <lineage>
        <taxon>Bacteria</taxon>
        <taxon>Bacillati</taxon>
        <taxon>Bacillota</taxon>
        <taxon>Clostridia</taxon>
        <taxon>Lachnospirales</taxon>
        <taxon>Lachnospiraceae</taxon>
        <taxon>Zhenhengia</taxon>
    </lineage>
</organism>
<evidence type="ECO:0000313" key="2">
    <source>
        <dbReference type="Proteomes" id="UP000655830"/>
    </source>
</evidence>
<comment type="caution">
    <text evidence="1">The sequence shown here is derived from an EMBL/GenBank/DDBJ whole genome shotgun (WGS) entry which is preliminary data.</text>
</comment>
<name>A0A926IDX4_9FIRM</name>
<accession>A0A926IDX4</accession>
<keyword evidence="2" id="KW-1185">Reference proteome</keyword>
<proteinExistence type="predicted"/>
<gene>
    <name evidence="1" type="ORF">H8718_06355</name>
</gene>
<reference evidence="1" key="1">
    <citation type="submission" date="2020-08" db="EMBL/GenBank/DDBJ databases">
        <title>Genome public.</title>
        <authorList>
            <person name="Liu C."/>
            <person name="Sun Q."/>
        </authorList>
    </citation>
    <scope>NUCLEOTIDE SEQUENCE</scope>
    <source>
        <strain evidence="1">NSJ-12</strain>
    </source>
</reference>
<dbReference type="RefSeq" id="WP_249332312.1">
    <property type="nucleotide sequence ID" value="NZ_JACRSY010000008.1"/>
</dbReference>
<sequence>MSNIVSIGLIENCDPHGFMDEVTERVEGLQKRRLIVDVQYTKEKNNYSALIIGRKRDYK</sequence>
<dbReference type="Proteomes" id="UP000655830">
    <property type="component" value="Unassembled WGS sequence"/>
</dbReference>
<evidence type="ECO:0000313" key="1">
    <source>
        <dbReference type="EMBL" id="MBC8579158.1"/>
    </source>
</evidence>
<dbReference type="AlphaFoldDB" id="A0A926IDX4"/>